<keyword evidence="2" id="KW-1133">Transmembrane helix</keyword>
<gene>
    <name evidence="4" type="ORF">K466DRAFT_600480</name>
</gene>
<name>A0A5C3PJX0_9APHY</name>
<feature type="transmembrane region" description="Helical" evidence="2">
    <location>
        <begin position="218"/>
        <end position="243"/>
    </location>
</feature>
<evidence type="ECO:0000256" key="1">
    <source>
        <dbReference type="SAM" id="MobiDB-lite"/>
    </source>
</evidence>
<feature type="compositionally biased region" description="Low complexity" evidence="1">
    <location>
        <begin position="42"/>
        <end position="56"/>
    </location>
</feature>
<keyword evidence="2" id="KW-0812">Transmembrane</keyword>
<feature type="region of interest" description="Disordered" evidence="1">
    <location>
        <begin position="28"/>
        <end position="68"/>
    </location>
</feature>
<feature type="region of interest" description="Disordered" evidence="1">
    <location>
        <begin position="177"/>
        <end position="209"/>
    </location>
</feature>
<feature type="signal peptide" evidence="3">
    <location>
        <begin position="1"/>
        <end position="24"/>
    </location>
</feature>
<dbReference type="EMBL" id="ML211208">
    <property type="protein sequence ID" value="TFK86253.1"/>
    <property type="molecule type" value="Genomic_DNA"/>
</dbReference>
<feature type="chain" id="PRO_5023010266" description="Mid2 domain-containing protein" evidence="3">
    <location>
        <begin position="25"/>
        <end position="263"/>
    </location>
</feature>
<keyword evidence="3" id="KW-0732">Signal</keyword>
<evidence type="ECO:0000256" key="2">
    <source>
        <dbReference type="SAM" id="Phobius"/>
    </source>
</evidence>
<keyword evidence="2" id="KW-0472">Membrane</keyword>
<accession>A0A5C3PJX0</accession>
<sequence>MRTHAAVLLAFSALLHLAVAPALAKHGEGAGLPDDDDDEAVTSSASTPSTSTSSAPSPSPSAPSFQFLQPGNTTTCQNVMLRWKATNFADPITITVTNDRATGPTAINVNDNVLISRTLSTNVSASADQYMWVGVDVPQGLYVAVAVDTSHTAGIFSQSPPFFVQAGQDSGCLTISSASPASSRTSSPSQSNQPSPTATSSANAEPDTAQSKKLSPAVLGGVVAGVVVGVILLIFVFTFPPYWKEFRLKRARARRPGGPYYLF</sequence>
<evidence type="ECO:0000313" key="4">
    <source>
        <dbReference type="EMBL" id="TFK86253.1"/>
    </source>
</evidence>
<dbReference type="AlphaFoldDB" id="A0A5C3PJX0"/>
<dbReference type="InParanoid" id="A0A5C3PJX0"/>
<evidence type="ECO:0000256" key="3">
    <source>
        <dbReference type="SAM" id="SignalP"/>
    </source>
</evidence>
<dbReference type="Proteomes" id="UP000308197">
    <property type="component" value="Unassembled WGS sequence"/>
</dbReference>
<organism evidence="4 5">
    <name type="scientific">Polyporus arcularius HHB13444</name>
    <dbReference type="NCBI Taxonomy" id="1314778"/>
    <lineage>
        <taxon>Eukaryota</taxon>
        <taxon>Fungi</taxon>
        <taxon>Dikarya</taxon>
        <taxon>Basidiomycota</taxon>
        <taxon>Agaricomycotina</taxon>
        <taxon>Agaricomycetes</taxon>
        <taxon>Polyporales</taxon>
        <taxon>Polyporaceae</taxon>
        <taxon>Polyporus</taxon>
    </lineage>
</organism>
<keyword evidence="5" id="KW-1185">Reference proteome</keyword>
<protein>
    <recommendedName>
        <fullName evidence="6">Mid2 domain-containing protein</fullName>
    </recommendedName>
</protein>
<feature type="compositionally biased region" description="Low complexity" evidence="1">
    <location>
        <begin position="177"/>
        <end position="202"/>
    </location>
</feature>
<evidence type="ECO:0000313" key="5">
    <source>
        <dbReference type="Proteomes" id="UP000308197"/>
    </source>
</evidence>
<reference evidence="4 5" key="1">
    <citation type="journal article" date="2019" name="Nat. Ecol. Evol.">
        <title>Megaphylogeny resolves global patterns of mushroom evolution.</title>
        <authorList>
            <person name="Varga T."/>
            <person name="Krizsan K."/>
            <person name="Foldi C."/>
            <person name="Dima B."/>
            <person name="Sanchez-Garcia M."/>
            <person name="Sanchez-Ramirez S."/>
            <person name="Szollosi G.J."/>
            <person name="Szarkandi J.G."/>
            <person name="Papp V."/>
            <person name="Albert L."/>
            <person name="Andreopoulos W."/>
            <person name="Angelini C."/>
            <person name="Antonin V."/>
            <person name="Barry K.W."/>
            <person name="Bougher N.L."/>
            <person name="Buchanan P."/>
            <person name="Buyck B."/>
            <person name="Bense V."/>
            <person name="Catcheside P."/>
            <person name="Chovatia M."/>
            <person name="Cooper J."/>
            <person name="Damon W."/>
            <person name="Desjardin D."/>
            <person name="Finy P."/>
            <person name="Geml J."/>
            <person name="Haridas S."/>
            <person name="Hughes K."/>
            <person name="Justo A."/>
            <person name="Karasinski D."/>
            <person name="Kautmanova I."/>
            <person name="Kiss B."/>
            <person name="Kocsube S."/>
            <person name="Kotiranta H."/>
            <person name="LaButti K.M."/>
            <person name="Lechner B.E."/>
            <person name="Liimatainen K."/>
            <person name="Lipzen A."/>
            <person name="Lukacs Z."/>
            <person name="Mihaltcheva S."/>
            <person name="Morgado L.N."/>
            <person name="Niskanen T."/>
            <person name="Noordeloos M.E."/>
            <person name="Ohm R.A."/>
            <person name="Ortiz-Santana B."/>
            <person name="Ovrebo C."/>
            <person name="Racz N."/>
            <person name="Riley R."/>
            <person name="Savchenko A."/>
            <person name="Shiryaev A."/>
            <person name="Soop K."/>
            <person name="Spirin V."/>
            <person name="Szebenyi C."/>
            <person name="Tomsovsky M."/>
            <person name="Tulloss R.E."/>
            <person name="Uehling J."/>
            <person name="Grigoriev I.V."/>
            <person name="Vagvolgyi C."/>
            <person name="Papp T."/>
            <person name="Martin F.M."/>
            <person name="Miettinen O."/>
            <person name="Hibbett D.S."/>
            <person name="Nagy L.G."/>
        </authorList>
    </citation>
    <scope>NUCLEOTIDE SEQUENCE [LARGE SCALE GENOMIC DNA]</scope>
    <source>
        <strain evidence="4 5">HHB13444</strain>
    </source>
</reference>
<evidence type="ECO:0008006" key="6">
    <source>
        <dbReference type="Google" id="ProtNLM"/>
    </source>
</evidence>
<proteinExistence type="predicted"/>